<dbReference type="Proteomes" id="UP000033109">
    <property type="component" value="Chromosome"/>
</dbReference>
<dbReference type="STRING" id="400092.PKOR_15170"/>
<dbReference type="Pfam" id="PF18962">
    <property type="entry name" value="Por_Secre_tail"/>
    <property type="match status" value="1"/>
</dbReference>
<dbReference type="PANTHER" id="PTHR42754:SF1">
    <property type="entry name" value="LIPOPROTEIN"/>
    <property type="match status" value="1"/>
</dbReference>
<sequence length="802" mass="88507">MASAQYELLWQTPPFGQETGAYKRVISSETDHEGNLLLLAQTYSSSTDSRMVLYKYSGDGSLLWQIVPQQPNPELQESPVKLRVDANGNSYVLTNLTQNFENAGAILSKVSPAGEGMWSRTFTSDSYIFTRSNDLVVNEAQEVFVAGKGMHEGTSIGIVAKLQPNGNTAWSRATSGETVNTITLNQSEDVVAAGTTYAQMQERGNLHLLTMHRDNGELLMDKTYGFRMQTVYSNDMPTHVHVTASGDILVLSEISSPLNTTDFNVVLMRTDSQGAVKWQQMIGNTDESRVLDVAFADSEEVVVLGLEAKYRQTADYFLTKVSVDGQKQWYHTFNRYDGATIHELAPADVDISADGNIALTAHAAVFNVPPAWFVPPVYQQQPVLVSILYNMDGEQVWENVYEPYPESYTYGRSISFDAEGNLFVAASTTPADSQPSYEHIILYKFGAADKATTPLNVQLYLPPYSMRVGEQVRTTADFNDYILTEDTGIRWTWGDGSSPTISYTAFGTDRITGEHRYQEAGIYTIGLNFDESNFSALSDNYKQQMIIYDPMAGAVAGAGQLEHEEVALPYVQGNRETTFAFSVRYPNASSKKPVGATVFLLNNQNRFHSTSYDWLVVNENHAAWKGTGTLDGKSGYSFLATVLDGGGDGINDPEDRMRIQIWDSRNQMVYDTEGTKSPVADLYQTLPHIKIGQIIIYNTTHPLFASLTSGLQLEDELEGVIAYPNPFRDKATVTFAAMQAGSYSAALYDMKGALVKELKQGTVSTGEVVAIEVDGAELPGGIYFTRIATPDEVKTVKLILQR</sequence>
<dbReference type="NCBIfam" id="TIGR04183">
    <property type="entry name" value="Por_Secre_tail"/>
    <property type="match status" value="1"/>
</dbReference>
<dbReference type="InterPro" id="IPR011047">
    <property type="entry name" value="Quinoprotein_ADH-like_sf"/>
</dbReference>
<dbReference type="HOGENOM" id="CLU_350856_0_0_10"/>
<protein>
    <recommendedName>
        <fullName evidence="1">PKD domain-containing protein</fullName>
    </recommendedName>
</protein>
<dbReference type="SUPFAM" id="SSF49299">
    <property type="entry name" value="PKD domain"/>
    <property type="match status" value="1"/>
</dbReference>
<name>A0A0E3ZF73_9BACT</name>
<evidence type="ECO:0000313" key="3">
    <source>
        <dbReference type="Proteomes" id="UP000033109"/>
    </source>
</evidence>
<keyword evidence="3" id="KW-1185">Reference proteome</keyword>
<reference evidence="2 3" key="1">
    <citation type="journal article" date="2015" name="Sci. Rep.">
        <title>Unraveling adaptation of Pontibacter korlensis to radiation and infertility in desert through complete genome and comparative transcriptomic analysis.</title>
        <authorList>
            <person name="Dai J."/>
            <person name="Dai W."/>
            <person name="Qiu C."/>
            <person name="Yang Z."/>
            <person name="Zhang Y."/>
            <person name="Zhou M."/>
            <person name="Zhang L."/>
            <person name="Fang C."/>
            <person name="Gao Q."/>
            <person name="Yang Q."/>
            <person name="Li X."/>
            <person name="Wang Z."/>
            <person name="Wang Z."/>
            <person name="Jia Z."/>
            <person name="Chen X."/>
        </authorList>
    </citation>
    <scope>NUCLEOTIDE SEQUENCE [LARGE SCALE GENOMIC DNA]</scope>
    <source>
        <strain evidence="2 3">X14-1T</strain>
    </source>
</reference>
<dbReference type="SUPFAM" id="SSF50998">
    <property type="entry name" value="Quinoprotein alcohol dehydrogenase-like"/>
    <property type="match status" value="1"/>
</dbReference>
<dbReference type="EMBL" id="CP009621">
    <property type="protein sequence ID" value="AKD04184.1"/>
    <property type="molecule type" value="Genomic_DNA"/>
</dbReference>
<evidence type="ECO:0000313" key="2">
    <source>
        <dbReference type="EMBL" id="AKD04184.1"/>
    </source>
</evidence>
<dbReference type="PANTHER" id="PTHR42754">
    <property type="entry name" value="ENDOGLUCANASE"/>
    <property type="match status" value="1"/>
</dbReference>
<accession>A0A0E3ZF73</accession>
<dbReference type="InterPro" id="IPR026444">
    <property type="entry name" value="Secre_tail"/>
</dbReference>
<proteinExistence type="predicted"/>
<evidence type="ECO:0000259" key="1">
    <source>
        <dbReference type="PROSITE" id="PS50093"/>
    </source>
</evidence>
<dbReference type="InterPro" id="IPR013783">
    <property type="entry name" value="Ig-like_fold"/>
</dbReference>
<dbReference type="AlphaFoldDB" id="A0A0E3ZF73"/>
<organism evidence="2 3">
    <name type="scientific">Pontibacter korlensis</name>
    <dbReference type="NCBI Taxonomy" id="400092"/>
    <lineage>
        <taxon>Bacteria</taxon>
        <taxon>Pseudomonadati</taxon>
        <taxon>Bacteroidota</taxon>
        <taxon>Cytophagia</taxon>
        <taxon>Cytophagales</taxon>
        <taxon>Hymenobacteraceae</taxon>
        <taxon>Pontibacter</taxon>
    </lineage>
</organism>
<gene>
    <name evidence="2" type="ORF">PKOR_15170</name>
</gene>
<feature type="domain" description="PKD" evidence="1">
    <location>
        <begin position="490"/>
        <end position="528"/>
    </location>
</feature>
<dbReference type="KEGG" id="pko:PKOR_15170"/>
<dbReference type="InterPro" id="IPR000601">
    <property type="entry name" value="PKD_dom"/>
</dbReference>
<dbReference type="PATRIC" id="fig|400092.3.peg.3307"/>
<dbReference type="PROSITE" id="PS50093">
    <property type="entry name" value="PKD"/>
    <property type="match status" value="1"/>
</dbReference>
<dbReference type="Gene3D" id="2.60.40.10">
    <property type="entry name" value="Immunoglobulins"/>
    <property type="match status" value="1"/>
</dbReference>
<dbReference type="InterPro" id="IPR035986">
    <property type="entry name" value="PKD_dom_sf"/>
</dbReference>